<organism evidence="2">
    <name type="scientific">Myoviridae sp. ctA4D8</name>
    <dbReference type="NCBI Taxonomy" id="2823535"/>
    <lineage>
        <taxon>Viruses</taxon>
        <taxon>Duplodnaviria</taxon>
        <taxon>Heunggongvirae</taxon>
        <taxon>Uroviricota</taxon>
        <taxon>Caudoviricetes</taxon>
    </lineage>
</organism>
<evidence type="ECO:0000313" key="2">
    <source>
        <dbReference type="EMBL" id="DAD65408.1"/>
    </source>
</evidence>
<feature type="transmembrane region" description="Helical" evidence="1">
    <location>
        <begin position="36"/>
        <end position="55"/>
    </location>
</feature>
<name>A0A8S5L6J7_9CAUD</name>
<protein>
    <submittedName>
        <fullName evidence="2">Uncharacterized protein</fullName>
    </submittedName>
</protein>
<accession>A0A8S5L6J7</accession>
<keyword evidence="1" id="KW-1133">Transmembrane helix</keyword>
<dbReference type="EMBL" id="BK014643">
    <property type="protein sequence ID" value="DAD65408.1"/>
    <property type="molecule type" value="Genomic_DNA"/>
</dbReference>
<keyword evidence="1" id="KW-0812">Transmembrane</keyword>
<sequence length="58" mass="6939">MIQILYLHISLILLVLIIKLLDIIGEIRKWNLITKMIIFIIIIIFYFSMVLYVFISNV</sequence>
<evidence type="ECO:0000256" key="1">
    <source>
        <dbReference type="SAM" id="Phobius"/>
    </source>
</evidence>
<proteinExistence type="predicted"/>
<keyword evidence="1" id="KW-0472">Membrane</keyword>
<reference evidence="2" key="1">
    <citation type="journal article" date="2021" name="Proc. Natl. Acad. Sci. U.S.A.">
        <title>A Catalog of Tens of Thousands of Viruses from Human Metagenomes Reveals Hidden Associations with Chronic Diseases.</title>
        <authorList>
            <person name="Tisza M.J."/>
            <person name="Buck C.B."/>
        </authorList>
    </citation>
    <scope>NUCLEOTIDE SEQUENCE</scope>
    <source>
        <strain evidence="2">CtA4D8</strain>
    </source>
</reference>
<feature type="transmembrane region" description="Helical" evidence="1">
    <location>
        <begin position="6"/>
        <end position="24"/>
    </location>
</feature>